<comment type="caution">
    <text evidence="1">The sequence shown here is derived from an EMBL/GenBank/DDBJ whole genome shotgun (WGS) entry which is preliminary data.</text>
</comment>
<protein>
    <submittedName>
        <fullName evidence="1">Uncharacterized protein</fullName>
    </submittedName>
</protein>
<sequence>MANAGHLHQPDYLKGLAQQLRAEADRAEARASRLETGEEAVGCESGCWNVLSTCIQVQPL</sequence>
<dbReference type="RefSeq" id="WP_116236308.1">
    <property type="nucleotide sequence ID" value="NZ_QRDP01000004.1"/>
</dbReference>
<reference evidence="1 2" key="1">
    <citation type="submission" date="2018-07" db="EMBL/GenBank/DDBJ databases">
        <title>Genomic Encyclopedia of Type Strains, Phase IV (KMG-IV): sequencing the most valuable type-strain genomes for metagenomic binning, comparative biology and taxonomic classification.</title>
        <authorList>
            <person name="Goeker M."/>
        </authorList>
    </citation>
    <scope>NUCLEOTIDE SEQUENCE [LARGE SCALE GENOMIC DNA]</scope>
    <source>
        <strain evidence="1 2">DSM 26725</strain>
    </source>
</reference>
<dbReference type="AlphaFoldDB" id="A0A3D9FGQ1"/>
<keyword evidence="2" id="KW-1185">Reference proteome</keyword>
<evidence type="ECO:0000313" key="2">
    <source>
        <dbReference type="Proteomes" id="UP000256310"/>
    </source>
</evidence>
<accession>A0A3D9FGQ1</accession>
<dbReference type="EMBL" id="QRDP01000004">
    <property type="protein sequence ID" value="RED16969.1"/>
    <property type="molecule type" value="Genomic_DNA"/>
</dbReference>
<organism evidence="1 2">
    <name type="scientific">Parasphingopyxis lamellibrachiae</name>
    <dbReference type="NCBI Taxonomy" id="680125"/>
    <lineage>
        <taxon>Bacteria</taxon>
        <taxon>Pseudomonadati</taxon>
        <taxon>Pseudomonadota</taxon>
        <taxon>Alphaproteobacteria</taxon>
        <taxon>Sphingomonadales</taxon>
        <taxon>Sphingomonadaceae</taxon>
        <taxon>Parasphingopyxis</taxon>
    </lineage>
</organism>
<proteinExistence type="predicted"/>
<dbReference type="Proteomes" id="UP000256310">
    <property type="component" value="Unassembled WGS sequence"/>
</dbReference>
<name>A0A3D9FGQ1_9SPHN</name>
<evidence type="ECO:0000313" key="1">
    <source>
        <dbReference type="EMBL" id="RED16969.1"/>
    </source>
</evidence>
<gene>
    <name evidence="1" type="ORF">DFR46_2003</name>
</gene>